<dbReference type="PROSITE" id="PS51352">
    <property type="entry name" value="THIOREDOXIN_2"/>
    <property type="match status" value="1"/>
</dbReference>
<comment type="similarity">
    <text evidence="2">Belongs to the thioredoxin family. DsbA subfamily.</text>
</comment>
<sequence>MTRFAGLIICFMLALAAGYGVMHYSGATSRALVSSAQAQSAGSNQAAPTQSSPAITLPGGQVLNAEALGPIIEQYLLDHPEVIVKAVGRLQQKQAAAKDADFQTTIASQQQQLFNSLSSPVLGNPKGDVTMVEFFDYKCPYCKRVADDVIKLIEDDPNVRVVFKEFPILGPDSQVAALAALAANKQGRYSAFHKAAMKHRGAFTKDVVVQIGKDVGLDTDKLQSDMTDPALMAEIEANRAMADKLGIDGTPGFIIGTQKVPGAITLDDMKQLVSKARDQKS</sequence>
<evidence type="ECO:0000256" key="5">
    <source>
        <dbReference type="ARBA" id="ARBA00023157"/>
    </source>
</evidence>
<dbReference type="InterPro" id="IPR013766">
    <property type="entry name" value="Thioredoxin_domain"/>
</dbReference>
<evidence type="ECO:0000259" key="7">
    <source>
        <dbReference type="PROSITE" id="PS51352"/>
    </source>
</evidence>
<dbReference type="EMBL" id="JAXCLW010000003">
    <property type="protein sequence ID" value="MDY0883708.1"/>
    <property type="molecule type" value="Genomic_DNA"/>
</dbReference>
<dbReference type="Proteomes" id="UP001279642">
    <property type="component" value="Unassembled WGS sequence"/>
</dbReference>
<keyword evidence="5" id="KW-1015">Disulfide bond</keyword>
<evidence type="ECO:0000256" key="2">
    <source>
        <dbReference type="ARBA" id="ARBA00005791"/>
    </source>
</evidence>
<dbReference type="RefSeq" id="WP_320508777.1">
    <property type="nucleotide sequence ID" value="NZ_JAXCLW010000003.1"/>
</dbReference>
<comment type="caution">
    <text evidence="8">The sequence shown here is derived from an EMBL/GenBank/DDBJ whole genome shotgun (WGS) entry which is preliminary data.</text>
</comment>
<evidence type="ECO:0000313" key="8">
    <source>
        <dbReference type="EMBL" id="MDY0883708.1"/>
    </source>
</evidence>
<protein>
    <submittedName>
        <fullName evidence="8">DsbA family protein</fullName>
    </submittedName>
</protein>
<evidence type="ECO:0000256" key="4">
    <source>
        <dbReference type="ARBA" id="ARBA00023002"/>
    </source>
</evidence>
<evidence type="ECO:0000256" key="6">
    <source>
        <dbReference type="ARBA" id="ARBA00023284"/>
    </source>
</evidence>
<dbReference type="Pfam" id="PF13462">
    <property type="entry name" value="Thioredoxin_4"/>
    <property type="match status" value="1"/>
</dbReference>
<dbReference type="InterPro" id="IPR012336">
    <property type="entry name" value="Thioredoxin-like_fold"/>
</dbReference>
<keyword evidence="6" id="KW-0676">Redox-active center</keyword>
<evidence type="ECO:0000256" key="1">
    <source>
        <dbReference type="ARBA" id="ARBA00003565"/>
    </source>
</evidence>
<evidence type="ECO:0000256" key="3">
    <source>
        <dbReference type="ARBA" id="ARBA00022729"/>
    </source>
</evidence>
<gene>
    <name evidence="8" type="ORF">SMD27_12720</name>
</gene>
<proteinExistence type="inferred from homology"/>
<dbReference type="CDD" id="cd03023">
    <property type="entry name" value="DsbA_Com1_like"/>
    <property type="match status" value="1"/>
</dbReference>
<keyword evidence="3" id="KW-0732">Signal</keyword>
<reference evidence="8 9" key="1">
    <citation type="journal article" date="2016" name="Antonie Van Leeuwenhoek">
        <title>Dongia soli sp. nov., isolated from soil from Dokdo, Korea.</title>
        <authorList>
            <person name="Kim D.U."/>
            <person name="Lee H."/>
            <person name="Kim H."/>
            <person name="Kim S.G."/>
            <person name="Ka J.O."/>
        </authorList>
    </citation>
    <scope>NUCLEOTIDE SEQUENCE [LARGE SCALE GENOMIC DNA]</scope>
    <source>
        <strain evidence="8 9">D78</strain>
    </source>
</reference>
<evidence type="ECO:0000313" key="9">
    <source>
        <dbReference type="Proteomes" id="UP001279642"/>
    </source>
</evidence>
<organism evidence="8 9">
    <name type="scientific">Dongia soli</name>
    <dbReference type="NCBI Taxonomy" id="600628"/>
    <lineage>
        <taxon>Bacteria</taxon>
        <taxon>Pseudomonadati</taxon>
        <taxon>Pseudomonadota</taxon>
        <taxon>Alphaproteobacteria</taxon>
        <taxon>Rhodospirillales</taxon>
        <taxon>Dongiaceae</taxon>
        <taxon>Dongia</taxon>
    </lineage>
</organism>
<dbReference type="Pfam" id="PF18312">
    <property type="entry name" value="ScsC_N"/>
    <property type="match status" value="1"/>
</dbReference>
<feature type="domain" description="Thioredoxin" evidence="7">
    <location>
        <begin position="91"/>
        <end position="278"/>
    </location>
</feature>
<dbReference type="PANTHER" id="PTHR13887">
    <property type="entry name" value="GLUTATHIONE S-TRANSFERASE KAPPA"/>
    <property type="match status" value="1"/>
</dbReference>
<name>A0ABU5EBF7_9PROT</name>
<dbReference type="PANTHER" id="PTHR13887:SF14">
    <property type="entry name" value="DISULFIDE BOND FORMATION PROTEIN D"/>
    <property type="match status" value="1"/>
</dbReference>
<accession>A0ABU5EBF7</accession>
<dbReference type="Gene3D" id="3.40.30.10">
    <property type="entry name" value="Glutaredoxin"/>
    <property type="match status" value="1"/>
</dbReference>
<keyword evidence="4" id="KW-0560">Oxidoreductase</keyword>
<comment type="function">
    <text evidence="1">May be required for disulfide bond formation in some proteins.</text>
</comment>
<dbReference type="SUPFAM" id="SSF52833">
    <property type="entry name" value="Thioredoxin-like"/>
    <property type="match status" value="1"/>
</dbReference>
<dbReference type="InterPro" id="IPR036249">
    <property type="entry name" value="Thioredoxin-like_sf"/>
</dbReference>
<keyword evidence="9" id="KW-1185">Reference proteome</keyword>
<dbReference type="InterPro" id="IPR041205">
    <property type="entry name" value="ScsC_N"/>
</dbReference>